<evidence type="ECO:0000313" key="2">
    <source>
        <dbReference type="Proteomes" id="UP000619078"/>
    </source>
</evidence>
<gene>
    <name evidence="1" type="ORF">IDJ76_17345</name>
</gene>
<dbReference type="RefSeq" id="WP_191164942.1">
    <property type="nucleotide sequence ID" value="NZ_JACWMX010000008.1"/>
</dbReference>
<comment type="caution">
    <text evidence="1">The sequence shown here is derived from an EMBL/GenBank/DDBJ whole genome shotgun (WGS) entry which is preliminary data.</text>
</comment>
<evidence type="ECO:0000313" key="1">
    <source>
        <dbReference type="EMBL" id="MBD1394875.1"/>
    </source>
</evidence>
<organism evidence="1 2">
    <name type="scientific">Mucilaginibacter glaciei</name>
    <dbReference type="NCBI Taxonomy" id="2772109"/>
    <lineage>
        <taxon>Bacteria</taxon>
        <taxon>Pseudomonadati</taxon>
        <taxon>Bacteroidota</taxon>
        <taxon>Sphingobacteriia</taxon>
        <taxon>Sphingobacteriales</taxon>
        <taxon>Sphingobacteriaceae</taxon>
        <taxon>Mucilaginibacter</taxon>
    </lineage>
</organism>
<dbReference type="Proteomes" id="UP000619078">
    <property type="component" value="Unassembled WGS sequence"/>
</dbReference>
<reference evidence="1" key="1">
    <citation type="submission" date="2020-09" db="EMBL/GenBank/DDBJ databases">
        <title>Novel species of Mucilaginibacter isolated from a glacier on the Tibetan Plateau.</title>
        <authorList>
            <person name="Liu Q."/>
            <person name="Xin Y.-H."/>
        </authorList>
    </citation>
    <scope>NUCLEOTIDE SEQUENCE</scope>
    <source>
        <strain evidence="1">ZB1P21</strain>
    </source>
</reference>
<accession>A0A926NVM8</accession>
<sequence length="94" mass="10350">MNRGELKIAKKATYTVNYTTLIPNGTPAEISYTDKDGAQHTDKYATGGRWEKVIEMPSGTAIKFHVDVTLPKTEPAGRLVTTIKVDNKVVSEQI</sequence>
<proteinExistence type="predicted"/>
<protein>
    <submittedName>
        <fullName evidence="1">Uncharacterized protein</fullName>
    </submittedName>
</protein>
<dbReference type="AlphaFoldDB" id="A0A926NVM8"/>
<name>A0A926NVM8_9SPHI</name>
<dbReference type="EMBL" id="JACWMX010000008">
    <property type="protein sequence ID" value="MBD1394875.1"/>
    <property type="molecule type" value="Genomic_DNA"/>
</dbReference>
<keyword evidence="2" id="KW-1185">Reference proteome</keyword>